<dbReference type="Pfam" id="PF11820">
    <property type="entry name" value="DUF3339"/>
    <property type="match status" value="1"/>
</dbReference>
<dbReference type="EMBL" id="WHWC01000016">
    <property type="protein sequence ID" value="KAG8366766.1"/>
    <property type="molecule type" value="Genomic_DNA"/>
</dbReference>
<sequence length="97" mass="10973">MDPDWGPKDPDWGLKDPDWGPVVVAVGLFILLSPGLLCQFPARTRMIEFGNMYTSAISILLHAVLYFFQVPVFHKQKLNLDAKAKVNKLSQAKFKLE</sequence>
<dbReference type="InterPro" id="IPR021775">
    <property type="entry name" value="DUF3339"/>
</dbReference>
<dbReference type="PANTHER" id="PTHR33128">
    <property type="entry name" value="OS05G0103400 PROTEIN"/>
    <property type="match status" value="1"/>
</dbReference>
<name>A0AAV6WFJ5_9LAMI</name>
<proteinExistence type="predicted"/>
<protein>
    <submittedName>
        <fullName evidence="2">Uncharacterized protein</fullName>
    </submittedName>
</protein>
<feature type="transmembrane region" description="Helical" evidence="1">
    <location>
        <begin position="50"/>
        <end position="68"/>
    </location>
</feature>
<evidence type="ECO:0000313" key="2">
    <source>
        <dbReference type="EMBL" id="KAG8366766.1"/>
    </source>
</evidence>
<evidence type="ECO:0000313" key="3">
    <source>
        <dbReference type="Proteomes" id="UP000826271"/>
    </source>
</evidence>
<accession>A0AAV6WFJ5</accession>
<comment type="caution">
    <text evidence="2">The sequence shown here is derived from an EMBL/GenBank/DDBJ whole genome shotgun (WGS) entry which is preliminary data.</text>
</comment>
<keyword evidence="1" id="KW-0812">Transmembrane</keyword>
<dbReference type="PANTHER" id="PTHR33128:SF47">
    <property type="entry name" value="GPI-ANCHORED-LIKE PROTEIN (DUF 3339)"/>
    <property type="match status" value="1"/>
</dbReference>
<dbReference type="Proteomes" id="UP000826271">
    <property type="component" value="Unassembled WGS sequence"/>
</dbReference>
<keyword evidence="1" id="KW-1133">Transmembrane helix</keyword>
<keyword evidence="3" id="KW-1185">Reference proteome</keyword>
<dbReference type="AlphaFoldDB" id="A0AAV6WFJ5"/>
<organism evidence="2 3">
    <name type="scientific">Buddleja alternifolia</name>
    <dbReference type="NCBI Taxonomy" id="168488"/>
    <lineage>
        <taxon>Eukaryota</taxon>
        <taxon>Viridiplantae</taxon>
        <taxon>Streptophyta</taxon>
        <taxon>Embryophyta</taxon>
        <taxon>Tracheophyta</taxon>
        <taxon>Spermatophyta</taxon>
        <taxon>Magnoliopsida</taxon>
        <taxon>eudicotyledons</taxon>
        <taxon>Gunneridae</taxon>
        <taxon>Pentapetalae</taxon>
        <taxon>asterids</taxon>
        <taxon>lamiids</taxon>
        <taxon>Lamiales</taxon>
        <taxon>Scrophulariaceae</taxon>
        <taxon>Buddlejeae</taxon>
        <taxon>Buddleja</taxon>
    </lineage>
</organism>
<reference evidence="2" key="1">
    <citation type="submission" date="2019-10" db="EMBL/GenBank/DDBJ databases">
        <authorList>
            <person name="Zhang R."/>
            <person name="Pan Y."/>
            <person name="Wang J."/>
            <person name="Ma R."/>
            <person name="Yu S."/>
        </authorList>
    </citation>
    <scope>NUCLEOTIDE SEQUENCE</scope>
    <source>
        <strain evidence="2">LA-IB0</strain>
        <tissue evidence="2">Leaf</tissue>
    </source>
</reference>
<evidence type="ECO:0000256" key="1">
    <source>
        <dbReference type="SAM" id="Phobius"/>
    </source>
</evidence>
<keyword evidence="1" id="KW-0472">Membrane</keyword>
<feature type="transmembrane region" description="Helical" evidence="1">
    <location>
        <begin position="20"/>
        <end position="38"/>
    </location>
</feature>
<gene>
    <name evidence="2" type="ORF">BUALT_Bualt16G0001800</name>
</gene>